<name>A0A6C0RF76_9BACT</name>
<sequence length="280" mass="31954">MKKKFFLFVNVLFFGFSLLSAQNYSKLNDEEICNKILFELQKQSDKSTAKLVVETGKLLMNTPYVAHTLETEPEQLIVNLRELDCTTFAENCLALARTAKTRKPSYKHFKNELQLIRYRGGEINGYPSRLHYFSDWIIDNDKKQTVSSASKSISNIEFDKTINFMSLHPDSYKPLKNNAVYIGAINKQEHKLTNSELYYIPKEKLEALKHLLKDGDIFGITTNVDGLDITHVGIAVFKNDSLLFMHASSKAEKVILSKETLSEYLINRKSATGIMVARPL</sequence>
<dbReference type="InterPro" id="IPR038765">
    <property type="entry name" value="Papain-like_cys_pep_sf"/>
</dbReference>
<dbReference type="RefSeq" id="WP_163347872.1">
    <property type="nucleotide sequence ID" value="NZ_CP048409.1"/>
</dbReference>
<dbReference type="KEGG" id="drc:G0Q07_15590"/>
<dbReference type="Gene3D" id="1.10.3670.10">
    <property type="entry name" value="Putative xylanase like domain"/>
    <property type="match status" value="1"/>
</dbReference>
<organism evidence="2 3">
    <name type="scientific">Draconibacterium halophilum</name>
    <dbReference type="NCBI Taxonomy" id="2706887"/>
    <lineage>
        <taxon>Bacteria</taxon>
        <taxon>Pseudomonadati</taxon>
        <taxon>Bacteroidota</taxon>
        <taxon>Bacteroidia</taxon>
        <taxon>Marinilabiliales</taxon>
        <taxon>Prolixibacteraceae</taxon>
        <taxon>Draconibacterium</taxon>
    </lineage>
</organism>
<dbReference type="EMBL" id="CP048409">
    <property type="protein sequence ID" value="QIA09050.1"/>
    <property type="molecule type" value="Genomic_DNA"/>
</dbReference>
<evidence type="ECO:0000256" key="1">
    <source>
        <dbReference type="SAM" id="SignalP"/>
    </source>
</evidence>
<reference evidence="2 3" key="1">
    <citation type="submission" date="2020-02" db="EMBL/GenBank/DDBJ databases">
        <title>Genome sequencing for Draconibacterium sp. strain M1.</title>
        <authorList>
            <person name="Park S.-J."/>
        </authorList>
    </citation>
    <scope>NUCLEOTIDE SEQUENCE [LARGE SCALE GENOMIC DNA]</scope>
    <source>
        <strain evidence="2 3">M1</strain>
    </source>
</reference>
<proteinExistence type="predicted"/>
<feature type="signal peptide" evidence="1">
    <location>
        <begin position="1"/>
        <end position="21"/>
    </location>
</feature>
<feature type="chain" id="PRO_5025590768" evidence="1">
    <location>
        <begin position="22"/>
        <end position="280"/>
    </location>
</feature>
<keyword evidence="3" id="KW-1185">Reference proteome</keyword>
<dbReference type="InterPro" id="IPR010846">
    <property type="entry name" value="AmiA-like"/>
</dbReference>
<evidence type="ECO:0000313" key="2">
    <source>
        <dbReference type="EMBL" id="QIA09050.1"/>
    </source>
</evidence>
<accession>A0A6C0RF76</accession>
<gene>
    <name evidence="2" type="ORF">G0Q07_15590</name>
</gene>
<dbReference type="Gene3D" id="2.30.260.10">
    <property type="entry name" value="putative xylanase like domain"/>
    <property type="match status" value="1"/>
</dbReference>
<keyword evidence="1" id="KW-0732">Signal</keyword>
<dbReference type="Proteomes" id="UP000474630">
    <property type="component" value="Chromosome"/>
</dbReference>
<evidence type="ECO:0000313" key="3">
    <source>
        <dbReference type="Proteomes" id="UP000474630"/>
    </source>
</evidence>
<protein>
    <submittedName>
        <fullName evidence="2">DUF1460 domain-containing protein</fullName>
    </submittedName>
</protein>
<dbReference type="Pfam" id="PF07313">
    <property type="entry name" value="AmiA-like"/>
    <property type="match status" value="1"/>
</dbReference>
<dbReference type="SUPFAM" id="SSF54001">
    <property type="entry name" value="Cysteine proteinases"/>
    <property type="match status" value="1"/>
</dbReference>
<dbReference type="AlphaFoldDB" id="A0A6C0RF76"/>